<dbReference type="GO" id="GO:0004175">
    <property type="term" value="F:endopeptidase activity"/>
    <property type="evidence" value="ECO:0007669"/>
    <property type="project" value="UniProtKB-ARBA"/>
</dbReference>
<feature type="domain" description="CAAX prenyl protease 2/Lysostaphin resistance protein A-like" evidence="2">
    <location>
        <begin position="144"/>
        <end position="238"/>
    </location>
</feature>
<evidence type="ECO:0000259" key="2">
    <source>
        <dbReference type="Pfam" id="PF02517"/>
    </source>
</evidence>
<protein>
    <submittedName>
        <fullName evidence="3">Abortive phage infection protein</fullName>
    </submittedName>
</protein>
<comment type="caution">
    <text evidence="3">The sequence shown here is derived from an EMBL/GenBank/DDBJ whole genome shotgun (WGS) entry which is preliminary data.</text>
</comment>
<organism evidence="3 4">
    <name type="scientific">Salegentibacter mishustinae</name>
    <dbReference type="NCBI Taxonomy" id="270918"/>
    <lineage>
        <taxon>Bacteria</taxon>
        <taxon>Pseudomonadati</taxon>
        <taxon>Bacteroidota</taxon>
        <taxon>Flavobacteriia</taxon>
        <taxon>Flavobacteriales</taxon>
        <taxon>Flavobacteriaceae</taxon>
        <taxon>Salegentibacter</taxon>
    </lineage>
</organism>
<feature type="transmembrane region" description="Helical" evidence="1">
    <location>
        <begin position="266"/>
        <end position="285"/>
    </location>
</feature>
<sequence>MYIAEAFKYRYDFWRYVIGTLLVFVGVVIGQIPLGIAVFLERGMEIAEMTEGELMQVLDSNFTFFLILLTFAAGLGVLLLVVKLLHNQPVKSITTSRKKVDWGRVWFGFGLVAAFTIIVTLIEYSVNPEDFLVNFQPVPFAILVGIAIIMIPLQTSFEEYLFRGYFMQGLGTLVKNRWVPLIITSVCFGGLHFFNPEVTQMGNLIMIYYIGTGFLLGIMTLMDEGMELALGFHAGNNLTAALLVTADWTAFQTESIFKDISDPTAGIDVLVPVFIIYPLFLFIMAKKYGWSDWKNKLFGRVEKPETIKLSEES</sequence>
<proteinExistence type="predicted"/>
<name>A0A0Q9Z8F5_9FLAO</name>
<gene>
    <name evidence="3" type="ORF">APR42_05945</name>
</gene>
<dbReference type="PANTHER" id="PTHR39430">
    <property type="entry name" value="MEMBRANE-ASSOCIATED PROTEASE-RELATED"/>
    <property type="match status" value="1"/>
</dbReference>
<feature type="transmembrane region" description="Helical" evidence="1">
    <location>
        <begin position="228"/>
        <end position="246"/>
    </location>
</feature>
<accession>A0A0Q9Z8F5</accession>
<dbReference type="PANTHER" id="PTHR39430:SF1">
    <property type="entry name" value="PROTEASE"/>
    <property type="match status" value="1"/>
</dbReference>
<keyword evidence="1" id="KW-1133">Transmembrane helix</keyword>
<keyword evidence="4" id="KW-1185">Reference proteome</keyword>
<evidence type="ECO:0000313" key="3">
    <source>
        <dbReference type="EMBL" id="KRG28329.1"/>
    </source>
</evidence>
<dbReference type="GO" id="GO:0080120">
    <property type="term" value="P:CAAX-box protein maturation"/>
    <property type="evidence" value="ECO:0007669"/>
    <property type="project" value="UniProtKB-ARBA"/>
</dbReference>
<dbReference type="Proteomes" id="UP000051643">
    <property type="component" value="Unassembled WGS sequence"/>
</dbReference>
<dbReference type="RefSeq" id="WP_057482000.1">
    <property type="nucleotide sequence ID" value="NZ_BMWR01000001.1"/>
</dbReference>
<dbReference type="InterPro" id="IPR003675">
    <property type="entry name" value="Rce1/LyrA-like_dom"/>
</dbReference>
<feature type="transmembrane region" description="Helical" evidence="1">
    <location>
        <begin position="201"/>
        <end position="221"/>
    </location>
</feature>
<dbReference type="OrthoDB" id="2806188at2"/>
<evidence type="ECO:0000313" key="4">
    <source>
        <dbReference type="Proteomes" id="UP000051643"/>
    </source>
</evidence>
<dbReference type="EMBL" id="LKTP01000023">
    <property type="protein sequence ID" value="KRG28329.1"/>
    <property type="molecule type" value="Genomic_DNA"/>
</dbReference>
<keyword evidence="1" id="KW-0812">Transmembrane</keyword>
<dbReference type="STRING" id="270918.APR42_05945"/>
<feature type="transmembrane region" description="Helical" evidence="1">
    <location>
        <begin position="16"/>
        <end position="40"/>
    </location>
</feature>
<feature type="transmembrane region" description="Helical" evidence="1">
    <location>
        <begin position="60"/>
        <end position="85"/>
    </location>
</feature>
<dbReference type="Pfam" id="PF02517">
    <property type="entry name" value="Rce1-like"/>
    <property type="match status" value="1"/>
</dbReference>
<feature type="transmembrane region" description="Helical" evidence="1">
    <location>
        <begin position="105"/>
        <end position="126"/>
    </location>
</feature>
<keyword evidence="1" id="KW-0472">Membrane</keyword>
<dbReference type="AlphaFoldDB" id="A0A0Q9Z8F5"/>
<evidence type="ECO:0000256" key="1">
    <source>
        <dbReference type="SAM" id="Phobius"/>
    </source>
</evidence>
<reference evidence="3" key="1">
    <citation type="submission" date="2015-10" db="EMBL/GenBank/DDBJ databases">
        <title>Draft genome sequence of Salegentibacter mishustinae KCTC 12263.</title>
        <authorList>
            <person name="Lin W."/>
            <person name="Zheng Q."/>
        </authorList>
    </citation>
    <scope>NUCLEOTIDE SEQUENCE [LARGE SCALE GENOMIC DNA]</scope>
    <source>
        <strain evidence="3">KCTC 12263</strain>
    </source>
</reference>
<feature type="transmembrane region" description="Helical" evidence="1">
    <location>
        <begin position="178"/>
        <end position="195"/>
    </location>
</feature>
<feature type="transmembrane region" description="Helical" evidence="1">
    <location>
        <begin position="138"/>
        <end position="157"/>
    </location>
</feature>